<evidence type="ECO:0000259" key="7">
    <source>
        <dbReference type="Pfam" id="PF00892"/>
    </source>
</evidence>
<comment type="subcellular location">
    <subcellularLocation>
        <location evidence="1">Membrane</location>
        <topology evidence="1">Multi-pass membrane protein</topology>
    </subcellularLocation>
</comment>
<protein>
    <submittedName>
        <fullName evidence="8">EamA family transporter</fullName>
    </submittedName>
</protein>
<keyword evidence="4 6" id="KW-1133">Transmembrane helix</keyword>
<keyword evidence="9" id="KW-1185">Reference proteome</keyword>
<dbReference type="PANTHER" id="PTHR32322">
    <property type="entry name" value="INNER MEMBRANE TRANSPORTER"/>
    <property type="match status" value="1"/>
</dbReference>
<feature type="transmembrane region" description="Helical" evidence="6">
    <location>
        <begin position="74"/>
        <end position="94"/>
    </location>
</feature>
<dbReference type="RefSeq" id="WP_254748714.1">
    <property type="nucleotide sequence ID" value="NZ_JANCLV010000003.1"/>
</dbReference>
<organism evidence="8 9">
    <name type="scientific">Pseudarthrobacter humi</name>
    <dbReference type="NCBI Taxonomy" id="2952523"/>
    <lineage>
        <taxon>Bacteria</taxon>
        <taxon>Bacillati</taxon>
        <taxon>Actinomycetota</taxon>
        <taxon>Actinomycetes</taxon>
        <taxon>Micrococcales</taxon>
        <taxon>Micrococcaceae</taxon>
        <taxon>Pseudarthrobacter</taxon>
    </lineage>
</organism>
<feature type="domain" description="EamA" evidence="7">
    <location>
        <begin position="18"/>
        <end position="124"/>
    </location>
</feature>
<proteinExistence type="inferred from homology"/>
<dbReference type="PANTHER" id="PTHR32322:SF2">
    <property type="entry name" value="EAMA DOMAIN-CONTAINING PROTEIN"/>
    <property type="match status" value="1"/>
</dbReference>
<reference evidence="8 9" key="1">
    <citation type="submission" date="2022-06" db="EMBL/GenBank/DDBJ databases">
        <title>Pseudarthrobacter sp. strain RMG13 Genome sequencing and assembly.</title>
        <authorList>
            <person name="Kim I."/>
        </authorList>
    </citation>
    <scope>NUCLEOTIDE SEQUENCE [LARGE SCALE GENOMIC DNA]</scope>
    <source>
        <strain evidence="8 9">RMG13</strain>
    </source>
</reference>
<evidence type="ECO:0000256" key="5">
    <source>
        <dbReference type="ARBA" id="ARBA00023136"/>
    </source>
</evidence>
<evidence type="ECO:0000313" key="9">
    <source>
        <dbReference type="Proteomes" id="UP001524318"/>
    </source>
</evidence>
<evidence type="ECO:0000256" key="4">
    <source>
        <dbReference type="ARBA" id="ARBA00022989"/>
    </source>
</evidence>
<dbReference type="SUPFAM" id="SSF103481">
    <property type="entry name" value="Multidrug resistance efflux transporter EmrE"/>
    <property type="match status" value="1"/>
</dbReference>
<name>A0ABT1LNH0_9MICC</name>
<accession>A0ABT1LNH0</accession>
<keyword evidence="3 6" id="KW-0812">Transmembrane</keyword>
<dbReference type="InterPro" id="IPR000620">
    <property type="entry name" value="EamA_dom"/>
</dbReference>
<evidence type="ECO:0000256" key="3">
    <source>
        <dbReference type="ARBA" id="ARBA00022692"/>
    </source>
</evidence>
<dbReference type="Pfam" id="PF00892">
    <property type="entry name" value="EamA"/>
    <property type="match status" value="1"/>
</dbReference>
<comment type="caution">
    <text evidence="8">The sequence shown here is derived from an EMBL/GenBank/DDBJ whole genome shotgun (WGS) entry which is preliminary data.</text>
</comment>
<dbReference type="InterPro" id="IPR037185">
    <property type="entry name" value="EmrE-like"/>
</dbReference>
<keyword evidence="5 6" id="KW-0472">Membrane</keyword>
<evidence type="ECO:0000313" key="8">
    <source>
        <dbReference type="EMBL" id="MCP8999429.1"/>
    </source>
</evidence>
<sequence>MNGTAAEQARVAPRPAIMLGITAAWGLFFLAIRVGLQDALVLWFAALRALIAAAALLLLCLLQGRGLPRERRTWWLITLMGLTNVTVAFSAMFAGTAGMAIGPAAVLANAQPLPIVLPAWVALRGIALGTDPAWHHPRVHRPAGRGMG</sequence>
<dbReference type="Proteomes" id="UP001524318">
    <property type="component" value="Unassembled WGS sequence"/>
</dbReference>
<evidence type="ECO:0000256" key="6">
    <source>
        <dbReference type="SAM" id="Phobius"/>
    </source>
</evidence>
<dbReference type="EMBL" id="JANCLV010000003">
    <property type="protein sequence ID" value="MCP8999429.1"/>
    <property type="molecule type" value="Genomic_DNA"/>
</dbReference>
<feature type="transmembrane region" description="Helical" evidence="6">
    <location>
        <begin position="100"/>
        <end position="123"/>
    </location>
</feature>
<evidence type="ECO:0000256" key="2">
    <source>
        <dbReference type="ARBA" id="ARBA00007362"/>
    </source>
</evidence>
<dbReference type="InterPro" id="IPR050638">
    <property type="entry name" value="AA-Vitamin_Transporters"/>
</dbReference>
<evidence type="ECO:0000256" key="1">
    <source>
        <dbReference type="ARBA" id="ARBA00004141"/>
    </source>
</evidence>
<feature type="transmembrane region" description="Helical" evidence="6">
    <location>
        <begin position="40"/>
        <end position="62"/>
    </location>
</feature>
<comment type="similarity">
    <text evidence="2">Belongs to the EamA transporter family.</text>
</comment>
<gene>
    <name evidence="8" type="ORF">NFC73_06725</name>
</gene>
<feature type="transmembrane region" description="Helical" evidence="6">
    <location>
        <begin position="16"/>
        <end position="34"/>
    </location>
</feature>